<comment type="function">
    <text evidence="9">Binds directly to 23S rRNA. The L1 stalk is quite mobile in the ribosome, and is involved in E site tRNA release.</text>
</comment>
<dbReference type="Gene3D" id="3.40.50.790">
    <property type="match status" value="1"/>
</dbReference>
<evidence type="ECO:0000256" key="4">
    <source>
        <dbReference type="ARBA" id="ARBA00022845"/>
    </source>
</evidence>
<sequence>MSKNEAKKVVKKSTAHSKRYTELKKLVDPKNLYSPEEAIALGKQTSTLKFIPSLEAHFKLGIDVKKSDQQVRGTFIFPHSIGKTKRVAAFVNADKEKEATEAGANIIGGEELIAEIAKSGKIDFDVAVATPDMMPKLAKIAKILGPVGLMPNPKTDTVSPNVKKMIEDVKKGKVAFKNDATGNVHHAFGKTDLDDAKLMENLKALVEAVKKMKPSSSKGVYLKSMTITSTMGPGIPVDTAKFA</sequence>
<dbReference type="GO" id="GO:0006417">
    <property type="term" value="P:regulation of translation"/>
    <property type="evidence" value="ECO:0007669"/>
    <property type="project" value="UniProtKB-KW"/>
</dbReference>
<dbReference type="InterPro" id="IPR016095">
    <property type="entry name" value="Ribosomal_uL1_3-a/b-sand"/>
</dbReference>
<dbReference type="FunFam" id="3.40.50.790:FF:000001">
    <property type="entry name" value="50S ribosomal protein L1"/>
    <property type="match status" value="1"/>
</dbReference>
<dbReference type="InterPro" id="IPR002143">
    <property type="entry name" value="Ribosomal_uL1"/>
</dbReference>
<dbReference type="Gene3D" id="3.30.190.20">
    <property type="match status" value="1"/>
</dbReference>
<evidence type="ECO:0000256" key="2">
    <source>
        <dbReference type="ARBA" id="ARBA00022491"/>
    </source>
</evidence>
<gene>
    <name evidence="9 11" type="primary">rplA</name>
    <name evidence="11" type="ORF">COX00_01710</name>
</gene>
<keyword evidence="3 9" id="KW-0699">rRNA-binding</keyword>
<evidence type="ECO:0000313" key="11">
    <source>
        <dbReference type="EMBL" id="PIP60726.1"/>
    </source>
</evidence>
<dbReference type="GO" id="GO:0019843">
    <property type="term" value="F:rRNA binding"/>
    <property type="evidence" value="ECO:0007669"/>
    <property type="project" value="UniProtKB-UniRule"/>
</dbReference>
<dbReference type="HAMAP" id="MF_01318_B">
    <property type="entry name" value="Ribosomal_uL1_B"/>
    <property type="match status" value="1"/>
</dbReference>
<keyword evidence="4 9" id="KW-0810">Translation regulation</keyword>
<comment type="caution">
    <text evidence="11">The sequence shown here is derived from an EMBL/GenBank/DDBJ whole genome shotgun (WGS) entry which is preliminary data.</text>
</comment>
<proteinExistence type="inferred from homology"/>
<dbReference type="PANTHER" id="PTHR36427:SF3">
    <property type="entry name" value="LARGE RIBOSOMAL SUBUNIT PROTEIN UL1M"/>
    <property type="match status" value="1"/>
</dbReference>
<dbReference type="InterPro" id="IPR023673">
    <property type="entry name" value="Ribosomal_uL1_CS"/>
</dbReference>
<dbReference type="GO" id="GO:0003735">
    <property type="term" value="F:structural constituent of ribosome"/>
    <property type="evidence" value="ECO:0007669"/>
    <property type="project" value="InterPro"/>
</dbReference>
<dbReference type="CDD" id="cd00403">
    <property type="entry name" value="Ribosomal_L1"/>
    <property type="match status" value="1"/>
</dbReference>
<keyword evidence="9" id="KW-0820">tRNA-binding</keyword>
<evidence type="ECO:0000256" key="6">
    <source>
        <dbReference type="ARBA" id="ARBA00022980"/>
    </source>
</evidence>
<keyword evidence="7 9" id="KW-0687">Ribonucleoprotein</keyword>
<evidence type="ECO:0000256" key="5">
    <source>
        <dbReference type="ARBA" id="ARBA00022884"/>
    </source>
</evidence>
<dbReference type="AlphaFoldDB" id="A0A2H0BSR5"/>
<evidence type="ECO:0000256" key="8">
    <source>
        <dbReference type="ARBA" id="ARBA00035241"/>
    </source>
</evidence>
<dbReference type="InterPro" id="IPR023674">
    <property type="entry name" value="Ribosomal_uL1-like"/>
</dbReference>
<dbReference type="Pfam" id="PF00687">
    <property type="entry name" value="Ribosomal_L1"/>
    <property type="match status" value="1"/>
</dbReference>
<evidence type="ECO:0000256" key="9">
    <source>
        <dbReference type="HAMAP-Rule" id="MF_01318"/>
    </source>
</evidence>
<evidence type="ECO:0000256" key="1">
    <source>
        <dbReference type="ARBA" id="ARBA00010531"/>
    </source>
</evidence>
<dbReference type="GO" id="GO:0015934">
    <property type="term" value="C:large ribosomal subunit"/>
    <property type="evidence" value="ECO:0007669"/>
    <property type="project" value="InterPro"/>
</dbReference>
<dbReference type="SUPFAM" id="SSF56808">
    <property type="entry name" value="Ribosomal protein L1"/>
    <property type="match status" value="1"/>
</dbReference>
<dbReference type="EMBL" id="PCSZ01000038">
    <property type="protein sequence ID" value="PIP60726.1"/>
    <property type="molecule type" value="Genomic_DNA"/>
</dbReference>
<dbReference type="GO" id="GO:0000049">
    <property type="term" value="F:tRNA binding"/>
    <property type="evidence" value="ECO:0007669"/>
    <property type="project" value="UniProtKB-KW"/>
</dbReference>
<dbReference type="GO" id="GO:0006412">
    <property type="term" value="P:translation"/>
    <property type="evidence" value="ECO:0007669"/>
    <property type="project" value="UniProtKB-UniRule"/>
</dbReference>
<comment type="subunit">
    <text evidence="9">Part of the 50S ribosomal subunit.</text>
</comment>
<evidence type="ECO:0000256" key="7">
    <source>
        <dbReference type="ARBA" id="ARBA00023274"/>
    </source>
</evidence>
<dbReference type="PANTHER" id="PTHR36427">
    <property type="entry name" value="54S RIBOSOMAL PROTEIN L1, MITOCHONDRIAL"/>
    <property type="match status" value="1"/>
</dbReference>
<evidence type="ECO:0000313" key="12">
    <source>
        <dbReference type="Proteomes" id="UP000231581"/>
    </source>
</evidence>
<dbReference type="NCBIfam" id="TIGR01169">
    <property type="entry name" value="rplA_bact"/>
    <property type="match status" value="1"/>
</dbReference>
<keyword evidence="2 9" id="KW-0678">Repressor</keyword>
<name>A0A2H0BSR5_9BACT</name>
<reference evidence="11 12" key="1">
    <citation type="submission" date="2017-09" db="EMBL/GenBank/DDBJ databases">
        <title>Depth-based differentiation of microbial function through sediment-hosted aquifers and enrichment of novel symbionts in the deep terrestrial subsurface.</title>
        <authorList>
            <person name="Probst A.J."/>
            <person name="Ladd B."/>
            <person name="Jarett J.K."/>
            <person name="Geller-Mcgrath D.E."/>
            <person name="Sieber C.M."/>
            <person name="Emerson J.B."/>
            <person name="Anantharaman K."/>
            <person name="Thomas B.C."/>
            <person name="Malmstrom R."/>
            <person name="Stieglmeier M."/>
            <person name="Klingl A."/>
            <person name="Woyke T."/>
            <person name="Ryan C.M."/>
            <person name="Banfield J.F."/>
        </authorList>
    </citation>
    <scope>NUCLEOTIDE SEQUENCE [LARGE SCALE GENOMIC DNA]</scope>
    <source>
        <strain evidence="11">CG22_combo_CG10-13_8_21_14_all_47_17</strain>
    </source>
</reference>
<keyword evidence="5 9" id="KW-0694">RNA-binding</keyword>
<protein>
    <recommendedName>
        <fullName evidence="8 9">Large ribosomal subunit protein uL1</fullName>
    </recommendedName>
</protein>
<dbReference type="PIRSF" id="PIRSF002155">
    <property type="entry name" value="Ribosomal_L1"/>
    <property type="match status" value="1"/>
</dbReference>
<comment type="function">
    <text evidence="9">Protein L1 is also a translational repressor protein, it controls the translation of the L11 operon by binding to its mRNA.</text>
</comment>
<comment type="similarity">
    <text evidence="1 9 10">Belongs to the universal ribosomal protein uL1 family.</text>
</comment>
<keyword evidence="6 9" id="KW-0689">Ribosomal protein</keyword>
<dbReference type="InterPro" id="IPR028364">
    <property type="entry name" value="Ribosomal_uL1/biogenesis"/>
</dbReference>
<accession>A0A2H0BSR5</accession>
<evidence type="ECO:0000256" key="10">
    <source>
        <dbReference type="RuleBase" id="RU000659"/>
    </source>
</evidence>
<evidence type="ECO:0000256" key="3">
    <source>
        <dbReference type="ARBA" id="ARBA00022730"/>
    </source>
</evidence>
<dbReference type="InterPro" id="IPR005878">
    <property type="entry name" value="Ribosom_uL1_bac-type"/>
</dbReference>
<organism evidence="11 12">
    <name type="scientific">Candidatus Uhrbacteria bacterium CG22_combo_CG10-13_8_21_14_all_47_17</name>
    <dbReference type="NCBI Taxonomy" id="1975041"/>
    <lineage>
        <taxon>Bacteria</taxon>
        <taxon>Candidatus Uhriibacteriota</taxon>
    </lineage>
</organism>
<dbReference type="PROSITE" id="PS01199">
    <property type="entry name" value="RIBOSOMAL_L1"/>
    <property type="match status" value="1"/>
</dbReference>
<dbReference type="Proteomes" id="UP000231581">
    <property type="component" value="Unassembled WGS sequence"/>
</dbReference>